<accession>A0A8J2RT07</accession>
<dbReference type="EMBL" id="CAKKLH010000281">
    <property type="protein sequence ID" value="CAH0108077.1"/>
    <property type="molecule type" value="Genomic_DNA"/>
</dbReference>
<keyword evidence="3" id="KW-1185">Reference proteome</keyword>
<dbReference type="AlphaFoldDB" id="A0A8J2RT07"/>
<proteinExistence type="predicted"/>
<evidence type="ECO:0000313" key="3">
    <source>
        <dbReference type="Proteomes" id="UP000789390"/>
    </source>
</evidence>
<sequence length="76" mass="8514">MSVDPALAATHPAPVIRCQASNYFGVHNNTPPFAVQSYGLQKQQKHYHLSSSHHSRQQQHTIVSSVQLDLNPRLNE</sequence>
<evidence type="ECO:0000256" key="1">
    <source>
        <dbReference type="SAM" id="MobiDB-lite"/>
    </source>
</evidence>
<reference evidence="2" key="1">
    <citation type="submission" date="2021-11" db="EMBL/GenBank/DDBJ databases">
        <authorList>
            <person name="Schell T."/>
        </authorList>
    </citation>
    <scope>NUCLEOTIDE SEQUENCE</scope>
    <source>
        <strain evidence="2">M5</strain>
    </source>
</reference>
<organism evidence="2 3">
    <name type="scientific">Daphnia galeata</name>
    <dbReference type="NCBI Taxonomy" id="27404"/>
    <lineage>
        <taxon>Eukaryota</taxon>
        <taxon>Metazoa</taxon>
        <taxon>Ecdysozoa</taxon>
        <taxon>Arthropoda</taxon>
        <taxon>Crustacea</taxon>
        <taxon>Branchiopoda</taxon>
        <taxon>Diplostraca</taxon>
        <taxon>Cladocera</taxon>
        <taxon>Anomopoda</taxon>
        <taxon>Daphniidae</taxon>
        <taxon>Daphnia</taxon>
    </lineage>
</organism>
<protein>
    <submittedName>
        <fullName evidence="2">Uncharacterized protein</fullName>
    </submittedName>
</protein>
<feature type="region of interest" description="Disordered" evidence="1">
    <location>
        <begin position="44"/>
        <end position="76"/>
    </location>
</feature>
<dbReference type="Proteomes" id="UP000789390">
    <property type="component" value="Unassembled WGS sequence"/>
</dbReference>
<gene>
    <name evidence="2" type="ORF">DGAL_LOCUS11443</name>
</gene>
<comment type="caution">
    <text evidence="2">The sequence shown here is derived from an EMBL/GenBank/DDBJ whole genome shotgun (WGS) entry which is preliminary data.</text>
</comment>
<feature type="compositionally biased region" description="Basic residues" evidence="1">
    <location>
        <begin position="44"/>
        <end position="57"/>
    </location>
</feature>
<evidence type="ECO:0000313" key="2">
    <source>
        <dbReference type="EMBL" id="CAH0108077.1"/>
    </source>
</evidence>
<name>A0A8J2RT07_9CRUS</name>